<proteinExistence type="predicted"/>
<dbReference type="OrthoDB" id="420669at2759"/>
<dbReference type="Gene3D" id="1.10.3370.10">
    <property type="entry name" value="SecY subunit domain"/>
    <property type="match status" value="1"/>
</dbReference>
<organism evidence="3 4">
    <name type="scientific">Ancylostoma caninum</name>
    <name type="common">Dog hookworm</name>
    <dbReference type="NCBI Taxonomy" id="29170"/>
    <lineage>
        <taxon>Eukaryota</taxon>
        <taxon>Metazoa</taxon>
        <taxon>Ecdysozoa</taxon>
        <taxon>Nematoda</taxon>
        <taxon>Chromadorea</taxon>
        <taxon>Rhabditida</taxon>
        <taxon>Rhabditina</taxon>
        <taxon>Rhabditomorpha</taxon>
        <taxon>Strongyloidea</taxon>
        <taxon>Ancylostomatidae</taxon>
        <taxon>Ancylostomatinae</taxon>
        <taxon>Ancylostoma</taxon>
    </lineage>
</organism>
<dbReference type="AlphaFoldDB" id="A0A368GXC2"/>
<accession>A0A368GXC2</accession>
<evidence type="ECO:0000313" key="4">
    <source>
        <dbReference type="Proteomes" id="UP000252519"/>
    </source>
</evidence>
<dbReference type="Pfam" id="PF10559">
    <property type="entry name" value="Plug_translocon"/>
    <property type="match status" value="1"/>
</dbReference>
<gene>
    <name evidence="3" type="ORF">ANCCAN_04879</name>
</gene>
<dbReference type="InterPro" id="IPR019561">
    <property type="entry name" value="Translocon_Sec61/SecY_plug_dom"/>
</dbReference>
<protein>
    <recommendedName>
        <fullName evidence="2">Translocon Sec61/SecY plug domain-containing protein</fullName>
    </recommendedName>
</protein>
<dbReference type="Proteomes" id="UP000252519">
    <property type="component" value="Unassembled WGS sequence"/>
</dbReference>
<dbReference type="STRING" id="29170.A0A368GXC2"/>
<evidence type="ECO:0000259" key="2">
    <source>
        <dbReference type="Pfam" id="PF10559"/>
    </source>
</evidence>
<name>A0A368GXC2_ANCCA</name>
<keyword evidence="1" id="KW-0812">Transmembrane</keyword>
<evidence type="ECO:0000313" key="3">
    <source>
        <dbReference type="EMBL" id="RCN49002.1"/>
    </source>
</evidence>
<keyword evidence="1" id="KW-1133">Transmembrane helix</keyword>
<reference evidence="3 4" key="1">
    <citation type="submission" date="2014-10" db="EMBL/GenBank/DDBJ databases">
        <title>Draft genome of the hookworm Ancylostoma caninum.</title>
        <authorList>
            <person name="Mitreva M."/>
        </authorList>
    </citation>
    <scope>NUCLEOTIDE SEQUENCE [LARGE SCALE GENOMIC DNA]</scope>
    <source>
        <strain evidence="3 4">Baltimore</strain>
    </source>
</reference>
<keyword evidence="1" id="KW-0472">Membrane</keyword>
<sequence length="62" mass="7102">MFVEFVKSFCGFVPEVSKPEGETQCREKMLWTASTSFVFLMCCQILVFGIMSTESADPFYQI</sequence>
<feature type="domain" description="Translocon Sec61/SecY plug" evidence="2">
    <location>
        <begin position="37"/>
        <end position="61"/>
    </location>
</feature>
<dbReference type="EMBL" id="JOJR01000039">
    <property type="protein sequence ID" value="RCN49002.1"/>
    <property type="molecule type" value="Genomic_DNA"/>
</dbReference>
<comment type="caution">
    <text evidence="3">The sequence shown here is derived from an EMBL/GenBank/DDBJ whole genome shotgun (WGS) entry which is preliminary data.</text>
</comment>
<dbReference type="SUPFAM" id="SSF103491">
    <property type="entry name" value="Preprotein translocase SecY subunit"/>
    <property type="match status" value="1"/>
</dbReference>
<feature type="transmembrane region" description="Helical" evidence="1">
    <location>
        <begin position="30"/>
        <end position="51"/>
    </location>
</feature>
<dbReference type="InterPro" id="IPR023201">
    <property type="entry name" value="SecY_dom_sf"/>
</dbReference>
<evidence type="ECO:0000256" key="1">
    <source>
        <dbReference type="SAM" id="Phobius"/>
    </source>
</evidence>
<keyword evidence="4" id="KW-1185">Reference proteome</keyword>